<dbReference type="InterPro" id="IPR032071">
    <property type="entry name" value="DUF4806"/>
</dbReference>
<protein>
    <submittedName>
        <fullName evidence="1">DUF4806 domain-containing protein</fullName>
    </submittedName>
</protein>
<evidence type="ECO:0000313" key="2">
    <source>
        <dbReference type="Proteomes" id="UP000069272"/>
    </source>
</evidence>
<evidence type="ECO:0000313" key="1">
    <source>
        <dbReference type="EnsemblMetazoa" id="AALB014783-PA"/>
    </source>
</evidence>
<dbReference type="AlphaFoldDB" id="A0A182FYV2"/>
<proteinExistence type="predicted"/>
<accession>A0A182FYV2</accession>
<dbReference type="STRING" id="7167.A0A182FYV2"/>
<organism evidence="1 2">
    <name type="scientific">Anopheles albimanus</name>
    <name type="common">New world malaria mosquito</name>
    <dbReference type="NCBI Taxonomy" id="7167"/>
    <lineage>
        <taxon>Eukaryota</taxon>
        <taxon>Metazoa</taxon>
        <taxon>Ecdysozoa</taxon>
        <taxon>Arthropoda</taxon>
        <taxon>Hexapoda</taxon>
        <taxon>Insecta</taxon>
        <taxon>Pterygota</taxon>
        <taxon>Neoptera</taxon>
        <taxon>Endopterygota</taxon>
        <taxon>Diptera</taxon>
        <taxon>Nematocera</taxon>
        <taxon>Culicoidea</taxon>
        <taxon>Culicidae</taxon>
        <taxon>Anophelinae</taxon>
        <taxon>Anopheles</taxon>
    </lineage>
</organism>
<reference evidence="1 2" key="1">
    <citation type="journal article" date="2017" name="G3 (Bethesda)">
        <title>The Physical Genome Mapping of Anopheles albimanus Corrected Scaffold Misassemblies and Identified Interarm Rearrangements in Genus Anopheles.</title>
        <authorList>
            <person name="Artemov G.N."/>
            <person name="Peery A.N."/>
            <person name="Jiang X."/>
            <person name="Tu Z."/>
            <person name="Stegniy V.N."/>
            <person name="Sharakhova M.V."/>
            <person name="Sharakhov I.V."/>
        </authorList>
    </citation>
    <scope>NUCLEOTIDE SEQUENCE [LARGE SCALE GENOMIC DNA]</scope>
    <source>
        <strain evidence="1 2">ALBI9_A</strain>
    </source>
</reference>
<name>A0A182FYV2_ANOAL</name>
<sequence>MDSGEEFYDHHIEVKDEVTISASEEEEEEVEEEVVVEEISGSKWARMFSMMSALTRQVADIDRRLQKIEQQQHQSLSNIQKKVTTIGTKIGAFGSVIASGESSLLPQPITAYFSPAKCKEDLDELEANASDEQFVSAVAQSVARIHGYDRTGEGVTVSHQIVDYFFDRQFLQDCSWTGRTRSAEHVRKIALAPYENIKNLFYQSVHLVDDSFTLNAAERFFRDVAKHARSRAEVKFLRKPALKRRKSRKKLSALNYSNETVKKIVENQLRHLQATLS</sequence>
<dbReference type="VEuPathDB" id="VectorBase:AALB014783"/>
<dbReference type="OrthoDB" id="7764197at2759"/>
<dbReference type="RefSeq" id="XP_035773687.1">
    <property type="nucleotide sequence ID" value="XM_035917794.1"/>
</dbReference>
<dbReference type="EnsemblMetazoa" id="AALB014783-RA">
    <property type="protein sequence ID" value="AALB014783-PA"/>
    <property type="gene ID" value="AALB014783"/>
</dbReference>
<dbReference type="Pfam" id="PF16064">
    <property type="entry name" value="DUF4806"/>
    <property type="match status" value="1"/>
</dbReference>
<dbReference type="KEGG" id="aali:118456742"/>
<dbReference type="VEuPathDB" id="VectorBase:AALB20_036200"/>
<keyword evidence="2" id="KW-1185">Reference proteome</keyword>
<dbReference type="GeneID" id="118456742"/>
<reference evidence="1" key="2">
    <citation type="submission" date="2022-08" db="UniProtKB">
        <authorList>
            <consortium name="EnsemblMetazoa"/>
        </authorList>
    </citation>
    <scope>IDENTIFICATION</scope>
    <source>
        <strain evidence="1">STECLA/ALBI9_A</strain>
    </source>
</reference>
<dbReference type="Proteomes" id="UP000069272">
    <property type="component" value="Chromosome 2R"/>
</dbReference>